<dbReference type="GO" id="GO:0006284">
    <property type="term" value="P:base-excision repair"/>
    <property type="evidence" value="ECO:0007669"/>
    <property type="project" value="InterPro"/>
</dbReference>
<dbReference type="Proteomes" id="UP000000438">
    <property type="component" value="Chromosome"/>
</dbReference>
<evidence type="ECO:0000256" key="8">
    <source>
        <dbReference type="ARBA" id="ARBA00023779"/>
    </source>
</evidence>
<evidence type="ECO:0000256" key="1">
    <source>
        <dbReference type="ARBA" id="ARBA00022485"/>
    </source>
</evidence>
<keyword evidence="6" id="KW-0411">Iron-sulfur</keyword>
<evidence type="ECO:0000256" key="3">
    <source>
        <dbReference type="ARBA" id="ARBA00022763"/>
    </source>
</evidence>
<dbReference type="PANTHER" id="PTHR33693">
    <property type="entry name" value="TYPE-5 URACIL-DNA GLYCOSYLASE"/>
    <property type="match status" value="1"/>
</dbReference>
<dbReference type="CDD" id="cd10031">
    <property type="entry name" value="UDG-F5_TTUDGB_like"/>
    <property type="match status" value="1"/>
</dbReference>
<dbReference type="GO" id="GO:0004844">
    <property type="term" value="F:uracil DNA N-glycosylase activity"/>
    <property type="evidence" value="ECO:0007669"/>
    <property type="project" value="InterPro"/>
</dbReference>
<dbReference type="STRING" id="263820.PTO0989"/>
<evidence type="ECO:0000313" key="11">
    <source>
        <dbReference type="EMBL" id="AAT43574.1"/>
    </source>
</evidence>
<evidence type="ECO:0000256" key="2">
    <source>
        <dbReference type="ARBA" id="ARBA00022723"/>
    </source>
</evidence>
<evidence type="ECO:0000256" key="9">
    <source>
        <dbReference type="ARBA" id="ARBA00023887"/>
    </source>
</evidence>
<keyword evidence="3" id="KW-0227">DNA damage</keyword>
<accession>Q6L0C8</accession>
<dbReference type="SUPFAM" id="SSF52141">
    <property type="entry name" value="Uracil-DNA glycosylase-like"/>
    <property type="match status" value="1"/>
</dbReference>
<dbReference type="SMART" id="SM00987">
    <property type="entry name" value="UreE_C"/>
    <property type="match status" value="1"/>
</dbReference>
<dbReference type="HOGENOM" id="CLU_083279_0_0_2"/>
<keyword evidence="5" id="KW-0408">Iron</keyword>
<organism evidence="11 12">
    <name type="scientific">Picrophilus torridus (strain ATCC 700027 / DSM 9790 / JCM 10055 / NBRC 100828 / KAW 2/3)</name>
    <dbReference type="NCBI Taxonomy" id="1122961"/>
    <lineage>
        <taxon>Archaea</taxon>
        <taxon>Methanobacteriati</taxon>
        <taxon>Thermoplasmatota</taxon>
        <taxon>Thermoplasmata</taxon>
        <taxon>Thermoplasmatales</taxon>
        <taxon>Picrophilaceae</taxon>
        <taxon>Picrophilus</taxon>
    </lineage>
</organism>
<dbReference type="RefSeq" id="WP_011177790.1">
    <property type="nucleotide sequence ID" value="NC_005877.1"/>
</dbReference>
<evidence type="ECO:0000256" key="5">
    <source>
        <dbReference type="ARBA" id="ARBA00023004"/>
    </source>
</evidence>
<dbReference type="OrthoDB" id="8612at2157"/>
<reference evidence="11 12" key="1">
    <citation type="journal article" date="2004" name="Proc. Natl. Acad. Sci. U.S.A.">
        <title>Genome sequence of Picrophilus torridus and its implications for life around pH 0.</title>
        <authorList>
            <person name="Futterer O."/>
            <person name="Angelov A."/>
            <person name="Liesegang H."/>
            <person name="Gottschalk G."/>
            <person name="Schleper C."/>
            <person name="Schepers B."/>
            <person name="Dock C."/>
            <person name="Antranikian G."/>
            <person name="Liebl W."/>
        </authorList>
    </citation>
    <scope>NUCLEOTIDE SEQUENCE [LARGE SCALE GENOMIC DNA]</scope>
    <source>
        <strain evidence="12">ATCC 700027 / DSM 9790 / JCM 10055 / NBRC 100828</strain>
    </source>
</reference>
<dbReference type="GO" id="GO:0033958">
    <property type="term" value="F:DNA-deoxyinosine glycosylase activity"/>
    <property type="evidence" value="ECO:0007669"/>
    <property type="project" value="InterPro"/>
</dbReference>
<comment type="similarity">
    <text evidence="8">Belongs to the uracil-DNA glycosylase (UDG) superfamily. Type 5 (UDGb) family.</text>
</comment>
<evidence type="ECO:0000256" key="6">
    <source>
        <dbReference type="ARBA" id="ARBA00023014"/>
    </source>
</evidence>
<evidence type="ECO:0000256" key="7">
    <source>
        <dbReference type="ARBA" id="ARBA00023204"/>
    </source>
</evidence>
<dbReference type="InterPro" id="IPR005122">
    <property type="entry name" value="Uracil-DNA_glycosylase-like"/>
</dbReference>
<protein>
    <recommendedName>
        <fullName evidence="9">Type-5 uracil-DNA glycosylase</fullName>
    </recommendedName>
</protein>
<dbReference type="InterPro" id="IPR051536">
    <property type="entry name" value="UDG_Type-4/5"/>
</dbReference>
<evidence type="ECO:0000256" key="4">
    <source>
        <dbReference type="ARBA" id="ARBA00022801"/>
    </source>
</evidence>
<dbReference type="GO" id="GO:0046872">
    <property type="term" value="F:metal ion binding"/>
    <property type="evidence" value="ECO:0007669"/>
    <property type="project" value="UniProtKB-KW"/>
</dbReference>
<sequence length="218" mass="25013">MINDEIIGCTKCDRLIKYREFVEKHKKYNEEYWSRPITGYGDINGRLLIIGLAPAAHGGNRTGRIFTGDKSSDFLVSSLYSAGITNQPESRSRDDGLIYIDSYITLALKCAPPENKPLKCELKNCSFFLFNEIRSMVNLRAVLVLGRIAFDSYINYLKTENVDTKNIKFKNFAYYDINNIRLYCSYHPSPRNVNTGLLKKDDFVNFLISIRSYINGNI</sequence>
<dbReference type="Pfam" id="PF03167">
    <property type="entry name" value="UDG"/>
    <property type="match status" value="1"/>
</dbReference>
<dbReference type="eggNOG" id="arCOG00905">
    <property type="taxonomic scope" value="Archaea"/>
</dbReference>
<dbReference type="PaxDb" id="263820-PTO0989"/>
<feature type="domain" description="Uracil-DNA glycosylase-like" evidence="10">
    <location>
        <begin position="38"/>
        <end position="207"/>
    </location>
</feature>
<dbReference type="GO" id="GO:0051539">
    <property type="term" value="F:4 iron, 4 sulfur cluster binding"/>
    <property type="evidence" value="ECO:0007669"/>
    <property type="project" value="UniProtKB-KW"/>
</dbReference>
<name>Q6L0C8_PICTO</name>
<dbReference type="PANTHER" id="PTHR33693:SF3">
    <property type="entry name" value="TYPE-5 URACIL-DNA GLYCOSYLASE"/>
    <property type="match status" value="1"/>
</dbReference>
<dbReference type="KEGG" id="pto:PTO0989"/>
<gene>
    <name evidence="11" type="ordered locus">PTO0989</name>
</gene>
<keyword evidence="1" id="KW-0004">4Fe-4S</keyword>
<evidence type="ECO:0000313" key="12">
    <source>
        <dbReference type="Proteomes" id="UP000000438"/>
    </source>
</evidence>
<evidence type="ECO:0000259" key="10">
    <source>
        <dbReference type="SMART" id="SM00986"/>
    </source>
</evidence>
<dbReference type="GeneID" id="2844677"/>
<dbReference type="EMBL" id="AE017261">
    <property type="protein sequence ID" value="AAT43574.1"/>
    <property type="molecule type" value="Genomic_DNA"/>
</dbReference>
<dbReference type="PATRIC" id="fig|263820.9.peg.1028"/>
<dbReference type="InterPro" id="IPR036895">
    <property type="entry name" value="Uracil-DNA_glycosylase-like_sf"/>
</dbReference>
<proteinExistence type="inferred from homology"/>
<dbReference type="InParanoid" id="Q6L0C8"/>
<dbReference type="SMART" id="SM00986">
    <property type="entry name" value="UDG"/>
    <property type="match status" value="1"/>
</dbReference>
<dbReference type="InterPro" id="IPR044147">
    <property type="entry name" value="UdgB-like"/>
</dbReference>
<keyword evidence="2" id="KW-0479">Metal-binding</keyword>
<dbReference type="Gene3D" id="3.40.470.10">
    <property type="entry name" value="Uracil-DNA glycosylase-like domain"/>
    <property type="match status" value="1"/>
</dbReference>
<keyword evidence="7" id="KW-0234">DNA repair</keyword>
<dbReference type="AlphaFoldDB" id="Q6L0C8"/>
<keyword evidence="4" id="KW-0378">Hydrolase</keyword>